<evidence type="ECO:0000313" key="7">
    <source>
        <dbReference type="EMBL" id="QOV18098.1"/>
    </source>
</evidence>
<dbReference type="KEGG" id="bliq:INP51_08515"/>
<sequence length="441" mass="50516">MNKNDFAPAPPMGWNSYDYYDTTVNEEQVRANADYMAKNLKEFGWEYIIVDIQWYAHHTGSRREQFQYIPFSKLEMDEYSRLQPDPVRFPSSAGGAGFAPLAAYIHSLGLKFGIHIMRGIPRAAAHAHSKILGTDVAADEVADPSSICGWNPDMYGVRNTSAGQAYYDSILKLYASWGVDFIKCDDICNTNLYTEHPYSARHEIEMISTAITRLGRPIVLSLSPGPALIDKAWHYGRYANMWRITDDFWDDWDLLKNMFCRCELWQKHVSRGCYPDLDMLPLGRLGKGFGKERQTNFTCQEQRTMMTLWCLFGSPLMLGAELTLLDEWTLSLLTNKEILSLATPDCRPWQIHRDETQAIWTGCNETDGSFYVALFNLSDKEKEISVSLEELFFCPYVRNPNIKGQDVIQLRDLWKDEISMFTGSTISQSVKPHDCVIYKIG</sequence>
<feature type="domain" description="Alpha galactosidase C-terminal" evidence="6">
    <location>
        <begin position="356"/>
        <end position="440"/>
    </location>
</feature>
<evidence type="ECO:0000256" key="3">
    <source>
        <dbReference type="ARBA" id="ARBA00022801"/>
    </source>
</evidence>
<proteinExistence type="inferred from homology"/>
<dbReference type="EC" id="3.2.1.22" evidence="5"/>
<evidence type="ECO:0000313" key="8">
    <source>
        <dbReference type="Proteomes" id="UP000593601"/>
    </source>
</evidence>
<dbReference type="Pfam" id="PF16499">
    <property type="entry name" value="Melibiase_2"/>
    <property type="match status" value="2"/>
</dbReference>
<dbReference type="InterPro" id="IPR013780">
    <property type="entry name" value="Glyco_hydro_b"/>
</dbReference>
<dbReference type="Pfam" id="PF17801">
    <property type="entry name" value="Melibiase_C"/>
    <property type="match status" value="1"/>
</dbReference>
<dbReference type="Gene3D" id="2.60.40.1180">
    <property type="entry name" value="Golgi alpha-mannosidase II"/>
    <property type="match status" value="1"/>
</dbReference>
<dbReference type="CDD" id="cd14792">
    <property type="entry name" value="GH27"/>
    <property type="match status" value="1"/>
</dbReference>
<dbReference type="SUPFAM" id="SSF51011">
    <property type="entry name" value="Glycosyl hydrolase domain"/>
    <property type="match status" value="1"/>
</dbReference>
<dbReference type="RefSeq" id="WP_193734460.1">
    <property type="nucleotide sequence ID" value="NZ_CP063304.1"/>
</dbReference>
<evidence type="ECO:0000256" key="4">
    <source>
        <dbReference type="ARBA" id="ARBA00023295"/>
    </source>
</evidence>
<dbReference type="GO" id="GO:0004557">
    <property type="term" value="F:alpha-galactosidase activity"/>
    <property type="evidence" value="ECO:0007669"/>
    <property type="project" value="UniProtKB-EC"/>
</dbReference>
<dbReference type="PANTHER" id="PTHR11452">
    <property type="entry name" value="ALPHA-GALACTOSIDASE/ALPHA-N-ACETYLGALACTOSAMINIDASE"/>
    <property type="match status" value="1"/>
</dbReference>
<organism evidence="7 8">
    <name type="scientific">Blautia liquoris</name>
    <dbReference type="NCBI Taxonomy" id="2779518"/>
    <lineage>
        <taxon>Bacteria</taxon>
        <taxon>Bacillati</taxon>
        <taxon>Bacillota</taxon>
        <taxon>Clostridia</taxon>
        <taxon>Lachnospirales</taxon>
        <taxon>Lachnospiraceae</taxon>
        <taxon>Blautia</taxon>
    </lineage>
</organism>
<evidence type="ECO:0000259" key="6">
    <source>
        <dbReference type="Pfam" id="PF17801"/>
    </source>
</evidence>
<dbReference type="AlphaFoldDB" id="A0A7M2RD77"/>
<keyword evidence="3 5" id="KW-0378">Hydrolase</keyword>
<dbReference type="PANTHER" id="PTHR11452:SF42">
    <property type="entry name" value="ALPHA-GALACTOSIDASE"/>
    <property type="match status" value="1"/>
</dbReference>
<comment type="similarity">
    <text evidence="1 5">Belongs to the glycosyl hydrolase 27 family.</text>
</comment>
<evidence type="ECO:0000256" key="2">
    <source>
        <dbReference type="ARBA" id="ARBA00022729"/>
    </source>
</evidence>
<dbReference type="Gene3D" id="3.20.20.70">
    <property type="entry name" value="Aldolase class I"/>
    <property type="match status" value="1"/>
</dbReference>
<keyword evidence="2" id="KW-0732">Signal</keyword>
<accession>A0A7M2RD77</accession>
<dbReference type="InterPro" id="IPR002241">
    <property type="entry name" value="Glyco_hydro_27"/>
</dbReference>
<dbReference type="InterPro" id="IPR041233">
    <property type="entry name" value="Melibiase_C"/>
</dbReference>
<name>A0A7M2RD77_9FIRM</name>
<gene>
    <name evidence="7" type="ORF">INP51_08515</name>
</gene>
<reference evidence="7 8" key="1">
    <citation type="submission" date="2020-10" db="EMBL/GenBank/DDBJ databases">
        <title>Blautia liquoris sp.nov., isolated from the mud in a fermentation cellar used for the production of Chinese strong-flavoured liquor.</title>
        <authorList>
            <person name="Lu L."/>
        </authorList>
    </citation>
    <scope>NUCLEOTIDE SEQUENCE [LARGE SCALE GENOMIC DNA]</scope>
    <source>
        <strain evidence="7 8">LZLJ-3</strain>
    </source>
</reference>
<comment type="catalytic activity">
    <reaction evidence="5">
        <text>Hydrolysis of terminal, non-reducing alpha-D-galactose residues in alpha-D-galactosides, including galactose oligosaccharides, galactomannans and galactolipids.</text>
        <dbReference type="EC" id="3.2.1.22"/>
    </reaction>
</comment>
<keyword evidence="5" id="KW-1015">Disulfide bond</keyword>
<dbReference type="InterPro" id="IPR017853">
    <property type="entry name" value="GH"/>
</dbReference>
<dbReference type="SUPFAM" id="SSF51445">
    <property type="entry name" value="(Trans)glycosidases"/>
    <property type="match status" value="1"/>
</dbReference>
<evidence type="ECO:0000256" key="5">
    <source>
        <dbReference type="RuleBase" id="RU361168"/>
    </source>
</evidence>
<evidence type="ECO:0000256" key="1">
    <source>
        <dbReference type="ARBA" id="ARBA00009743"/>
    </source>
</evidence>
<dbReference type="GO" id="GO:0005975">
    <property type="term" value="P:carbohydrate metabolic process"/>
    <property type="evidence" value="ECO:0007669"/>
    <property type="project" value="InterPro"/>
</dbReference>
<dbReference type="Proteomes" id="UP000593601">
    <property type="component" value="Chromosome"/>
</dbReference>
<keyword evidence="8" id="KW-1185">Reference proteome</keyword>
<dbReference type="InterPro" id="IPR013785">
    <property type="entry name" value="Aldolase_TIM"/>
</dbReference>
<dbReference type="PRINTS" id="PR00740">
    <property type="entry name" value="GLHYDRLASE27"/>
</dbReference>
<dbReference type="EMBL" id="CP063304">
    <property type="protein sequence ID" value="QOV18098.1"/>
    <property type="molecule type" value="Genomic_DNA"/>
</dbReference>
<keyword evidence="4 5" id="KW-0326">Glycosidase</keyword>
<protein>
    <recommendedName>
        <fullName evidence="5">Alpha-galactosidase</fullName>
        <ecNumber evidence="5">3.2.1.22</ecNumber>
    </recommendedName>
    <alternativeName>
        <fullName evidence="5">Melibiase</fullName>
    </alternativeName>
</protein>